<sequence>MTDQHTAGELPPARSWKWPTFEILLYGLASSALVVIVLGAPVRGELFGDFWALVPIAGTRALEHIGWGLGAYIPVLLSFYAIVIGGQIAQLRNAGATQRLLGTVAQLTMGALMPAILLIFAACIADPQLAGGLVVLLPVSGLAFFLAVQLGGFVVVENSMKLAHARENAAWVTGRLKKLEPRGEHTTGAGMASAAIATAVGVAFSVAAGLTSLQEMFFALLVFCAISAIITAYNLMNLRFLYGARDRVTRVALLLPMIGVHAAVAANALPLWAVGKESLAVGLLGVVSTCALLVSAPGPRAGKSWSQWTTRAGAAALAVRDLNNMRARLQREIAALEARLPAVNAPTLQQRVRAAVGALRGR</sequence>
<feature type="transmembrane region" description="Helical" evidence="1">
    <location>
        <begin position="279"/>
        <end position="296"/>
    </location>
</feature>
<feature type="transmembrane region" description="Helical" evidence="1">
    <location>
        <begin position="187"/>
        <end position="210"/>
    </location>
</feature>
<keyword evidence="1" id="KW-1133">Transmembrane helix</keyword>
<feature type="transmembrane region" description="Helical" evidence="1">
    <location>
        <begin position="216"/>
        <end position="236"/>
    </location>
</feature>
<reference evidence="3" key="1">
    <citation type="journal article" date="2019" name="Int. J. Syst. Evol. Microbiol.">
        <title>The Global Catalogue of Microorganisms (GCM) 10K type strain sequencing project: providing services to taxonomists for standard genome sequencing and annotation.</title>
        <authorList>
            <consortium name="The Broad Institute Genomics Platform"/>
            <consortium name="The Broad Institute Genome Sequencing Center for Infectious Disease"/>
            <person name="Wu L."/>
            <person name="Ma J."/>
        </authorList>
    </citation>
    <scope>NUCLEOTIDE SEQUENCE [LARGE SCALE GENOMIC DNA]</scope>
    <source>
        <strain evidence="3">CCUG 50213</strain>
    </source>
</reference>
<feature type="transmembrane region" description="Helical" evidence="1">
    <location>
        <begin position="133"/>
        <end position="156"/>
    </location>
</feature>
<protein>
    <submittedName>
        <fullName evidence="2">Uncharacterized protein</fullName>
    </submittedName>
</protein>
<keyword evidence="1" id="KW-0472">Membrane</keyword>
<evidence type="ECO:0000256" key="1">
    <source>
        <dbReference type="SAM" id="Phobius"/>
    </source>
</evidence>
<comment type="caution">
    <text evidence="2">The sequence shown here is derived from an EMBL/GenBank/DDBJ whole genome shotgun (WGS) entry which is preliminary data.</text>
</comment>
<keyword evidence="3" id="KW-1185">Reference proteome</keyword>
<dbReference type="EMBL" id="JBHTLY010000002">
    <property type="protein sequence ID" value="MFD1201339.1"/>
    <property type="molecule type" value="Genomic_DNA"/>
</dbReference>
<dbReference type="Proteomes" id="UP001597181">
    <property type="component" value="Unassembled WGS sequence"/>
</dbReference>
<name>A0ABW3TMA9_9MICO</name>
<feature type="transmembrane region" description="Helical" evidence="1">
    <location>
        <begin position="248"/>
        <end position="273"/>
    </location>
</feature>
<organism evidence="2 3">
    <name type="scientific">Leucobacter albus</name>
    <dbReference type="NCBI Taxonomy" id="272210"/>
    <lineage>
        <taxon>Bacteria</taxon>
        <taxon>Bacillati</taxon>
        <taxon>Actinomycetota</taxon>
        <taxon>Actinomycetes</taxon>
        <taxon>Micrococcales</taxon>
        <taxon>Microbacteriaceae</taxon>
        <taxon>Leucobacter</taxon>
    </lineage>
</organism>
<feature type="transmembrane region" description="Helical" evidence="1">
    <location>
        <begin position="64"/>
        <end position="88"/>
    </location>
</feature>
<dbReference type="RefSeq" id="WP_343957442.1">
    <property type="nucleotide sequence ID" value="NZ_BAAAKZ010000001.1"/>
</dbReference>
<evidence type="ECO:0000313" key="2">
    <source>
        <dbReference type="EMBL" id="MFD1201339.1"/>
    </source>
</evidence>
<feature type="transmembrane region" description="Helical" evidence="1">
    <location>
        <begin position="23"/>
        <end position="44"/>
    </location>
</feature>
<proteinExistence type="predicted"/>
<keyword evidence="1" id="KW-0812">Transmembrane</keyword>
<feature type="transmembrane region" description="Helical" evidence="1">
    <location>
        <begin position="100"/>
        <end position="121"/>
    </location>
</feature>
<accession>A0ABW3TMA9</accession>
<gene>
    <name evidence="2" type="ORF">ACFQ3U_05460</name>
</gene>
<evidence type="ECO:0000313" key="3">
    <source>
        <dbReference type="Proteomes" id="UP001597181"/>
    </source>
</evidence>